<dbReference type="InterPro" id="IPR019734">
    <property type="entry name" value="TPR_rpt"/>
</dbReference>
<protein>
    <submittedName>
        <fullName evidence="4">TPR domain protein</fullName>
    </submittedName>
</protein>
<feature type="signal peptide" evidence="3">
    <location>
        <begin position="1"/>
        <end position="35"/>
    </location>
</feature>
<organism evidence="4 5">
    <name type="scientific">Treponema pallidum subsp. pertenue (strain Gauthier)</name>
    <dbReference type="NCBI Taxonomy" id="491080"/>
    <lineage>
        <taxon>Bacteria</taxon>
        <taxon>Pseudomonadati</taxon>
        <taxon>Spirochaetota</taxon>
        <taxon>Spirochaetia</taxon>
        <taxon>Spirochaetales</taxon>
        <taxon>Treponemataceae</taxon>
        <taxon>Treponema</taxon>
    </lineage>
</organism>
<gene>
    <name evidence="4" type="ordered locus">TPEGAU_0470</name>
</gene>
<sequence length="433" mass="51093">MCQKSSPCTYARVRSLPSVRLFSFLALAFASFLRAEDAFDHFREGERLLSLQQAQQAIGPLHKAAQQKPAHPKAALYLGMAYLQTGRYTQAIQWLQNPPVHSQEYAHLYAYNLGNVYFVQHRYEEAQHAYEQALALKHDYPPALLNRANTAMKRQAYAHALADYKKYVSQNPTASQHYEVQRMIAALEQWLRRKEAEEARRKEAEEARRKEAEEARRKEAEEARRKEAEEARRKEAEEARRKEAEEARRKEAEEARRKEAEEARRKEAEEARRKEAEEARRKEAEEARRKEAEEARRKEAEEARRKEAEEARRKEAEEARRKEAEEARRKEAEEARRKEAEEARRKEAEEARRKEAEEARRKEAEEARRKEAEEARRKEAEEARRKEAEEARRKEAEFEALKRALRLKQAEDARTLSTGSEDTVPYQEEHNLE</sequence>
<dbReference type="KEGG" id="tpg:TPEGAU_0470"/>
<evidence type="ECO:0000313" key="4">
    <source>
        <dbReference type="EMBL" id="AEZ59730.1"/>
    </source>
</evidence>
<evidence type="ECO:0000256" key="3">
    <source>
        <dbReference type="SAM" id="SignalP"/>
    </source>
</evidence>
<proteinExistence type="predicted"/>
<dbReference type="SUPFAM" id="SSF48452">
    <property type="entry name" value="TPR-like"/>
    <property type="match status" value="1"/>
</dbReference>
<evidence type="ECO:0000256" key="1">
    <source>
        <dbReference type="PROSITE-ProRule" id="PRU00339"/>
    </source>
</evidence>
<dbReference type="AlphaFoldDB" id="A0AAU8PH27"/>
<evidence type="ECO:0000313" key="5">
    <source>
        <dbReference type="Proteomes" id="UP000008192"/>
    </source>
</evidence>
<feature type="chain" id="PRO_5043392344" evidence="3">
    <location>
        <begin position="36"/>
        <end position="433"/>
    </location>
</feature>
<name>A0AAU8PH27_TREPG</name>
<keyword evidence="1" id="KW-0802">TPR repeat</keyword>
<evidence type="ECO:0000256" key="2">
    <source>
        <dbReference type="SAM" id="MobiDB-lite"/>
    </source>
</evidence>
<dbReference type="Proteomes" id="UP000008192">
    <property type="component" value="Chromosome"/>
</dbReference>
<accession>A0AAU8PH27</accession>
<dbReference type="Pfam" id="PF14559">
    <property type="entry name" value="TPR_19"/>
    <property type="match status" value="1"/>
</dbReference>
<feature type="repeat" description="TPR" evidence="1">
    <location>
        <begin position="107"/>
        <end position="140"/>
    </location>
</feature>
<dbReference type="PROSITE" id="PS50005">
    <property type="entry name" value="TPR"/>
    <property type="match status" value="1"/>
</dbReference>
<dbReference type="InterPro" id="IPR011990">
    <property type="entry name" value="TPR-like_helical_dom_sf"/>
</dbReference>
<dbReference type="Gene3D" id="1.25.40.10">
    <property type="entry name" value="Tetratricopeptide repeat domain"/>
    <property type="match status" value="2"/>
</dbReference>
<feature type="region of interest" description="Disordered" evidence="2">
    <location>
        <begin position="204"/>
        <end position="433"/>
    </location>
</feature>
<dbReference type="Pfam" id="PF00515">
    <property type="entry name" value="TPR_1"/>
    <property type="match status" value="1"/>
</dbReference>
<dbReference type="SMART" id="SM00028">
    <property type="entry name" value="TPR"/>
    <property type="match status" value="3"/>
</dbReference>
<dbReference type="RefSeq" id="WP_014342730.1">
    <property type="nucleotide sequence ID" value="NC_016843.1"/>
</dbReference>
<keyword evidence="3" id="KW-0732">Signal</keyword>
<reference evidence="5" key="1">
    <citation type="journal article" date="2012" name="PLoS Negl. Trop. Dis.">
        <title>Whole genome sequences of three Treponema pallidum ssp. pertenue strains: yaws and syphilis treponemes differ in less than 0.2% of the genome sequence.</title>
        <authorList>
            <person name="Cejkova D."/>
            <person name="Zobanikova M."/>
            <person name="Chen L."/>
            <person name="Pospisilova P."/>
            <person name="Strouhal M."/>
            <person name="Qin X."/>
            <person name="Mikalova L."/>
            <person name="Norris S.J."/>
            <person name="Muzny D.M."/>
            <person name="Gibbs R.A."/>
            <person name="Fulton L.L."/>
            <person name="Sodergren E."/>
            <person name="Weinstock G.M."/>
            <person name="Smajs D."/>
        </authorList>
    </citation>
    <scope>NUCLEOTIDE SEQUENCE [LARGE SCALE GENOMIC DNA]</scope>
    <source>
        <strain evidence="5">Gauthier</strain>
    </source>
</reference>
<feature type="compositionally biased region" description="Basic and acidic residues" evidence="2">
    <location>
        <begin position="204"/>
        <end position="414"/>
    </location>
</feature>
<dbReference type="EMBL" id="CP002376">
    <property type="protein sequence ID" value="AEZ59730.1"/>
    <property type="molecule type" value="Genomic_DNA"/>
</dbReference>